<accession>A0A8R7PEV9</accession>
<organism evidence="1 2">
    <name type="scientific">Triticum urartu</name>
    <name type="common">Red wild einkorn</name>
    <name type="synonym">Crithodium urartu</name>
    <dbReference type="NCBI Taxonomy" id="4572"/>
    <lineage>
        <taxon>Eukaryota</taxon>
        <taxon>Viridiplantae</taxon>
        <taxon>Streptophyta</taxon>
        <taxon>Embryophyta</taxon>
        <taxon>Tracheophyta</taxon>
        <taxon>Spermatophyta</taxon>
        <taxon>Magnoliopsida</taxon>
        <taxon>Liliopsida</taxon>
        <taxon>Poales</taxon>
        <taxon>Poaceae</taxon>
        <taxon>BOP clade</taxon>
        <taxon>Pooideae</taxon>
        <taxon>Triticodae</taxon>
        <taxon>Triticeae</taxon>
        <taxon>Triticinae</taxon>
        <taxon>Triticum</taxon>
    </lineage>
</organism>
<dbReference type="Pfam" id="PF13602">
    <property type="entry name" value="ADH_zinc_N_2"/>
    <property type="match status" value="1"/>
</dbReference>
<keyword evidence="2" id="KW-1185">Reference proteome</keyword>
<dbReference type="PANTHER" id="PTHR44013:SF13">
    <property type="entry name" value="ENOYL REDUCTASE (ER) DOMAIN-CONTAINING PROTEIN"/>
    <property type="match status" value="1"/>
</dbReference>
<evidence type="ECO:0000313" key="1">
    <source>
        <dbReference type="EnsemblPlants" id="TuG1812G0200003091.01.T01.cds346486"/>
    </source>
</evidence>
<dbReference type="AlphaFoldDB" id="A0A8R7PEV9"/>
<dbReference type="InterPro" id="IPR052733">
    <property type="entry name" value="Chloroplast_QOR"/>
</dbReference>
<protein>
    <recommendedName>
        <fullName evidence="3">Zinc-binding dehydrogenase</fullName>
    </recommendedName>
</protein>
<evidence type="ECO:0008006" key="3">
    <source>
        <dbReference type="Google" id="ProtNLM"/>
    </source>
</evidence>
<name>A0A8R7PEV9_TRIUA</name>
<proteinExistence type="predicted"/>
<dbReference type="Proteomes" id="UP000015106">
    <property type="component" value="Chromosome 2"/>
</dbReference>
<reference evidence="1" key="3">
    <citation type="submission" date="2022-06" db="UniProtKB">
        <authorList>
            <consortium name="EnsemblPlants"/>
        </authorList>
    </citation>
    <scope>IDENTIFICATION</scope>
</reference>
<sequence length="88" mass="9895">ALNFPGRVVDIASNFWNFVASILTFLSKKKLSIVIESMGKEDLRFLLELVKEGKLKTVVDSRHQFEKAADAWEKSMSGHITGKVIVVM</sequence>
<evidence type="ECO:0000313" key="2">
    <source>
        <dbReference type="Proteomes" id="UP000015106"/>
    </source>
</evidence>
<dbReference type="Gramene" id="TuG1812G0200003091.01.T01">
    <property type="protein sequence ID" value="TuG1812G0200003091.01.T01.cds346486"/>
    <property type="gene ID" value="TuG1812G0200003091.01"/>
</dbReference>
<dbReference type="Gene3D" id="3.90.180.10">
    <property type="entry name" value="Medium-chain alcohol dehydrogenases, catalytic domain"/>
    <property type="match status" value="1"/>
</dbReference>
<reference evidence="1" key="2">
    <citation type="submission" date="2018-03" db="EMBL/GenBank/DDBJ databases">
        <title>The Triticum urartu genome reveals the dynamic nature of wheat genome evolution.</title>
        <authorList>
            <person name="Ling H."/>
            <person name="Ma B."/>
            <person name="Shi X."/>
            <person name="Liu H."/>
            <person name="Dong L."/>
            <person name="Sun H."/>
            <person name="Cao Y."/>
            <person name="Gao Q."/>
            <person name="Zheng S."/>
            <person name="Li Y."/>
            <person name="Yu Y."/>
            <person name="Du H."/>
            <person name="Qi M."/>
            <person name="Li Y."/>
            <person name="Yu H."/>
            <person name="Cui Y."/>
            <person name="Wang N."/>
            <person name="Chen C."/>
            <person name="Wu H."/>
            <person name="Zhao Y."/>
            <person name="Zhang J."/>
            <person name="Li Y."/>
            <person name="Zhou W."/>
            <person name="Zhang B."/>
            <person name="Hu W."/>
            <person name="Eijk M."/>
            <person name="Tang J."/>
            <person name="Witsenboer H."/>
            <person name="Zhao S."/>
            <person name="Li Z."/>
            <person name="Zhang A."/>
            <person name="Wang D."/>
            <person name="Liang C."/>
        </authorList>
    </citation>
    <scope>NUCLEOTIDE SEQUENCE [LARGE SCALE GENOMIC DNA]</scope>
    <source>
        <strain evidence="1">cv. G1812</strain>
    </source>
</reference>
<dbReference type="EnsemblPlants" id="TuG1812G0200003091.01.T01">
    <property type="protein sequence ID" value="TuG1812G0200003091.01.T01.cds346486"/>
    <property type="gene ID" value="TuG1812G0200003091.01"/>
</dbReference>
<reference evidence="2" key="1">
    <citation type="journal article" date="2013" name="Nature">
        <title>Draft genome of the wheat A-genome progenitor Triticum urartu.</title>
        <authorList>
            <person name="Ling H.Q."/>
            <person name="Zhao S."/>
            <person name="Liu D."/>
            <person name="Wang J."/>
            <person name="Sun H."/>
            <person name="Zhang C."/>
            <person name="Fan H."/>
            <person name="Li D."/>
            <person name="Dong L."/>
            <person name="Tao Y."/>
            <person name="Gao C."/>
            <person name="Wu H."/>
            <person name="Li Y."/>
            <person name="Cui Y."/>
            <person name="Guo X."/>
            <person name="Zheng S."/>
            <person name="Wang B."/>
            <person name="Yu K."/>
            <person name="Liang Q."/>
            <person name="Yang W."/>
            <person name="Lou X."/>
            <person name="Chen J."/>
            <person name="Feng M."/>
            <person name="Jian J."/>
            <person name="Zhang X."/>
            <person name="Luo G."/>
            <person name="Jiang Y."/>
            <person name="Liu J."/>
            <person name="Wang Z."/>
            <person name="Sha Y."/>
            <person name="Zhang B."/>
            <person name="Wu H."/>
            <person name="Tang D."/>
            <person name="Shen Q."/>
            <person name="Xue P."/>
            <person name="Zou S."/>
            <person name="Wang X."/>
            <person name="Liu X."/>
            <person name="Wang F."/>
            <person name="Yang Y."/>
            <person name="An X."/>
            <person name="Dong Z."/>
            <person name="Zhang K."/>
            <person name="Zhang X."/>
            <person name="Luo M.C."/>
            <person name="Dvorak J."/>
            <person name="Tong Y."/>
            <person name="Wang J."/>
            <person name="Yang H."/>
            <person name="Li Z."/>
            <person name="Wang D."/>
            <person name="Zhang A."/>
            <person name="Wang J."/>
        </authorList>
    </citation>
    <scope>NUCLEOTIDE SEQUENCE</scope>
    <source>
        <strain evidence="2">cv. G1812</strain>
    </source>
</reference>
<dbReference type="Gene3D" id="3.40.50.720">
    <property type="entry name" value="NAD(P)-binding Rossmann-like Domain"/>
    <property type="match status" value="1"/>
</dbReference>
<dbReference type="PANTHER" id="PTHR44013">
    <property type="entry name" value="ZINC-TYPE ALCOHOL DEHYDROGENASE-LIKE PROTEIN C16A3.02C"/>
    <property type="match status" value="1"/>
</dbReference>